<dbReference type="PANTHER" id="PTHR37813:SF1">
    <property type="entry name" value="FELS-2 PROPHAGE PROTEIN"/>
    <property type="match status" value="1"/>
</dbReference>
<evidence type="ECO:0000256" key="2">
    <source>
        <dbReference type="SAM" id="Coils"/>
    </source>
</evidence>
<feature type="compositionally biased region" description="Basic and acidic residues" evidence="3">
    <location>
        <begin position="945"/>
        <end position="954"/>
    </location>
</feature>
<keyword evidence="4" id="KW-0472">Membrane</keyword>
<feature type="region of interest" description="Disordered" evidence="3">
    <location>
        <begin position="927"/>
        <end position="966"/>
    </location>
</feature>
<feature type="coiled-coil region" evidence="2">
    <location>
        <begin position="31"/>
        <end position="58"/>
    </location>
</feature>
<comment type="caution">
    <text evidence="6">The sequence shown here is derived from an EMBL/GenBank/DDBJ whole genome shotgun (WGS) entry which is preliminary data.</text>
</comment>
<dbReference type="PANTHER" id="PTHR37813">
    <property type="entry name" value="FELS-2 PROPHAGE PROTEIN"/>
    <property type="match status" value="1"/>
</dbReference>
<dbReference type="AlphaFoldDB" id="A0A4Y7X8K1"/>
<evidence type="ECO:0000313" key="7">
    <source>
        <dbReference type="Proteomes" id="UP000297834"/>
    </source>
</evidence>
<dbReference type="OrthoDB" id="8019720at2"/>
<feature type="transmembrane region" description="Helical" evidence="4">
    <location>
        <begin position="694"/>
        <end position="724"/>
    </location>
</feature>
<feature type="transmembrane region" description="Helical" evidence="4">
    <location>
        <begin position="730"/>
        <end position="748"/>
    </location>
</feature>
<evidence type="ECO:0000256" key="1">
    <source>
        <dbReference type="ARBA" id="ARBA00022612"/>
    </source>
</evidence>
<feature type="domain" description="Phage tail tape measure protein" evidence="5">
    <location>
        <begin position="175"/>
        <end position="380"/>
    </location>
</feature>
<accession>A0A4Y7X8K1</accession>
<dbReference type="NCBIfam" id="TIGR01760">
    <property type="entry name" value="tape_meas_TP901"/>
    <property type="match status" value="1"/>
</dbReference>
<protein>
    <submittedName>
        <fullName evidence="6">Phage tail tape measure protein</fullName>
    </submittedName>
</protein>
<evidence type="ECO:0000256" key="4">
    <source>
        <dbReference type="SAM" id="Phobius"/>
    </source>
</evidence>
<evidence type="ECO:0000313" key="6">
    <source>
        <dbReference type="EMBL" id="TEU23324.1"/>
    </source>
</evidence>
<keyword evidence="4" id="KW-1133">Transmembrane helix</keyword>
<keyword evidence="1" id="KW-1188">Viral release from host cell</keyword>
<dbReference type="InterPro" id="IPR010090">
    <property type="entry name" value="Phage_tape_meas"/>
</dbReference>
<organism evidence="6 7">
    <name type="scientific">Alkanindiges illinoisensis</name>
    <dbReference type="NCBI Taxonomy" id="197183"/>
    <lineage>
        <taxon>Bacteria</taxon>
        <taxon>Pseudomonadati</taxon>
        <taxon>Pseudomonadota</taxon>
        <taxon>Gammaproteobacteria</taxon>
        <taxon>Moraxellales</taxon>
        <taxon>Moraxellaceae</taxon>
        <taxon>Alkanindiges</taxon>
    </lineage>
</organism>
<evidence type="ECO:0000259" key="5">
    <source>
        <dbReference type="Pfam" id="PF10145"/>
    </source>
</evidence>
<keyword evidence="7" id="KW-1185">Reference proteome</keyword>
<gene>
    <name evidence="6" type="ORF">E2B99_13465</name>
</gene>
<evidence type="ECO:0000256" key="3">
    <source>
        <dbReference type="SAM" id="MobiDB-lite"/>
    </source>
</evidence>
<dbReference type="Proteomes" id="UP000297834">
    <property type="component" value="Unassembled WGS sequence"/>
</dbReference>
<name>A0A4Y7X8K1_9GAMM</name>
<feature type="transmembrane region" description="Helical" evidence="4">
    <location>
        <begin position="570"/>
        <end position="594"/>
    </location>
</feature>
<feature type="compositionally biased region" description="Polar residues" evidence="3">
    <location>
        <begin position="934"/>
        <end position="944"/>
    </location>
</feature>
<feature type="transmembrane region" description="Helical" evidence="4">
    <location>
        <begin position="501"/>
        <end position="523"/>
    </location>
</feature>
<dbReference type="Pfam" id="PF10145">
    <property type="entry name" value="PhageMin_Tail"/>
    <property type="match status" value="1"/>
</dbReference>
<feature type="transmembrane region" description="Helical" evidence="4">
    <location>
        <begin position="544"/>
        <end position="564"/>
    </location>
</feature>
<dbReference type="STRING" id="1120977.GCA_000619845_01524"/>
<keyword evidence="4" id="KW-0812">Transmembrane</keyword>
<proteinExistence type="predicted"/>
<reference evidence="6 7" key="1">
    <citation type="submission" date="2019-03" db="EMBL/GenBank/DDBJ databases">
        <title>Alkanindiges illinoisensis: a potential pathogenic isolated from ascites of a gastric cancer patient with abdominal metastasis.</title>
        <authorList>
            <person name="Hu X."/>
            <person name="Yang B."/>
            <person name="Yan X."/>
            <person name="Lin L."/>
            <person name="Zhao H."/>
            <person name="Zhou F."/>
            <person name="Su B."/>
            <person name="Chen J."/>
            <person name="Rui Y."/>
            <person name="Wang Q."/>
            <person name="Zheng L."/>
        </authorList>
    </citation>
    <scope>NUCLEOTIDE SEQUENCE [LARGE SCALE GENOMIC DNA]</scope>
    <source>
        <strain evidence="6 7">NFYY 23406</strain>
    </source>
</reference>
<sequence>MPLLAHNKSNSVSKLDLSIIIKFVDRATQPIRQFQQNVQNTNQSIDRLTHAVDRLEQGLNGTSLSRYSRQLNTGSSNINRQSNALHELHQGYDKVAQAIDKVRLKSKSLSESLANSRVKLRQEAKGLGVGLLGAGFAASIPIKAFADAEDASTKLKISMMDSSGKVASEYEAINKLATRLGTQLPGTNADFQLMMTNLVQQGISFKSILGGTGEAAGNLAVLLKMPFDQAAEFAAKMQDATGTAEKDMLSLMDTIQRTSYLGVDSTNMLGGFAKLGAGMRLIKQMGLEGSKAMAPLLVMADQSGMTDLSSAGNAYSKVFKAMLDQGEINKTLKKQKSSFALDFSNGKGEFGGLDKMFKELTKLKNLNTQQRMKVIEGIFGNDAETMQVLNLLIDKGKQGYEDTIAKMQRQADLQTRIKASLSTLTNLWDQAKGSMTNALVDIVSTISPELKEFVNRISSVAEKISIWAKANPELIRTIANIALKLLMFKVAMLGVRYTGNLLFGTIFSMIAGITKLSLMFWLLSKAADKFGINLPNRFTLITRGLRLLIQNFGFLARNALPLVLAGLRMLAVGLLTNPLTLIITGIAVAALLIYKYWAPIKAFFTGFWEGLTSGFSATRLIISDFFDSIAPAVEPIKPVWNWLVDKFTIFKGVLGEIFTPFAATNDQLQTANQAGQTFGTWVAIVTSALLAMKVALIAVSAIQGLVAFFSTLTVGLSGAAVAAWSFMAPFLPIIALVALLAGLVYLVIKNWEPIEEFFSDLGTSITEKFTSVKQSITDKFAPIGSWFGARMTEAKTAFGGGIGGMSKLITNWSPLGLFYSAFAKVLSWFGIDLPAKFTDFGSLIINGLINGLTSGFEKLKGVWANIKASMSSFSFSTPAYSGAPANPALAKIPIVTPPMVSKIKPVQLQTRPAAAPVHVQGDTIHMNIHPTPGMSPQQIAQQVRTEMDRRDQQKQARARASYNDNR</sequence>
<keyword evidence="2" id="KW-0175">Coiled coil</keyword>
<dbReference type="EMBL" id="SNTY01000085">
    <property type="protein sequence ID" value="TEU23324.1"/>
    <property type="molecule type" value="Genomic_DNA"/>
</dbReference>